<evidence type="ECO:0000256" key="10">
    <source>
        <dbReference type="ARBA" id="ARBA00023136"/>
    </source>
</evidence>
<evidence type="ECO:0000256" key="4">
    <source>
        <dbReference type="ARBA" id="ARBA00022670"/>
    </source>
</evidence>
<accession>A0A084IK10</accession>
<dbReference type="Proteomes" id="UP000028302">
    <property type="component" value="Unassembled WGS sequence"/>
</dbReference>
<keyword evidence="9 11" id="KW-0482">Metalloprotease</keyword>
<evidence type="ECO:0000313" key="13">
    <source>
        <dbReference type="EMBL" id="KEZ77044.1"/>
    </source>
</evidence>
<dbReference type="SUPFAM" id="SSF50156">
    <property type="entry name" value="PDZ domain-like"/>
    <property type="match status" value="2"/>
</dbReference>
<evidence type="ECO:0000256" key="1">
    <source>
        <dbReference type="ARBA" id="ARBA00001947"/>
    </source>
</evidence>
<feature type="transmembrane region" description="Helical" evidence="11">
    <location>
        <begin position="99"/>
        <end position="120"/>
    </location>
</feature>
<keyword evidence="7 11" id="KW-0862">Zinc</keyword>
<dbReference type="Pfam" id="PF17820">
    <property type="entry name" value="PDZ_6"/>
    <property type="match status" value="1"/>
</dbReference>
<organism evidence="13 14">
    <name type="scientific">Salinisphaera hydrothermalis (strain C41B8)</name>
    <dbReference type="NCBI Taxonomy" id="1304275"/>
    <lineage>
        <taxon>Bacteria</taxon>
        <taxon>Pseudomonadati</taxon>
        <taxon>Pseudomonadota</taxon>
        <taxon>Gammaproteobacteria</taxon>
        <taxon>Salinisphaerales</taxon>
        <taxon>Salinisphaeraceae</taxon>
        <taxon>Salinisphaera</taxon>
    </lineage>
</organism>
<dbReference type="InterPro" id="IPR041489">
    <property type="entry name" value="PDZ_6"/>
</dbReference>
<keyword evidence="11" id="KW-0479">Metal-binding</keyword>
<feature type="transmembrane region" description="Helical" evidence="11">
    <location>
        <begin position="423"/>
        <end position="445"/>
    </location>
</feature>
<evidence type="ECO:0000313" key="14">
    <source>
        <dbReference type="Proteomes" id="UP000028302"/>
    </source>
</evidence>
<evidence type="ECO:0000256" key="2">
    <source>
        <dbReference type="ARBA" id="ARBA00004141"/>
    </source>
</evidence>
<dbReference type="Pfam" id="PF02163">
    <property type="entry name" value="Peptidase_M50"/>
    <property type="match status" value="1"/>
</dbReference>
<dbReference type="RefSeq" id="WP_037338476.1">
    <property type="nucleotide sequence ID" value="NZ_APNK01000018.1"/>
</dbReference>
<keyword evidence="8 11" id="KW-1133">Transmembrane helix</keyword>
<dbReference type="InterPro" id="IPR004387">
    <property type="entry name" value="Pept_M50_Zn"/>
</dbReference>
<dbReference type="OrthoDB" id="9782003at2"/>
<dbReference type="PATRIC" id="fig|1304275.5.peg.2454"/>
<dbReference type="InterPro" id="IPR001478">
    <property type="entry name" value="PDZ"/>
</dbReference>
<sequence>MTQWLISAAAFAVAIGILVSIHEFGHYWVARRLGVRVLRYSIGFGGRVVGWTSRKTGIEYWLAAIPLGGYVKMLDEREAPVPEAEKRYAFNRVHPWRRIAIVAAGPGVNILFAIAAYWLVLMLGVPGVKPILGTPKVDSPAAHAGLQAKDQVVSLANEPIDDWQDFRLALIERSLDGKPVQIAVKTPGGAERRLTLDLTNAPSDPDKLFQQLGLTLYQPPATPRIGRIESDSPASRSPLQAGDAVLSIDGQKVDSPQALVDAVRAHPGQQIDMTVRRDGRTRQISVRLATRKAEDGDQIGHLGAAITVDPSAWESMQTVRRLGPLAAIPAAVHKTWELSALSVRLIGRMVMGQISWHNVGGPIQIATYAGQTAQIGLVAFISFLAFISVNLALINLLPIPVLDGGHLLYYAIEWIRGRPLSEAVQAAGQQAGMVALLMLMALAFYNDILRLLG</sequence>
<dbReference type="CDD" id="cd06163">
    <property type="entry name" value="S2P-M50_PDZ_RseP-like"/>
    <property type="match status" value="2"/>
</dbReference>
<keyword evidence="14" id="KW-1185">Reference proteome</keyword>
<dbReference type="GO" id="GO:0046872">
    <property type="term" value="F:metal ion binding"/>
    <property type="evidence" value="ECO:0007669"/>
    <property type="project" value="UniProtKB-KW"/>
</dbReference>
<name>A0A084IK10_SALHC</name>
<dbReference type="GO" id="GO:0004222">
    <property type="term" value="F:metalloendopeptidase activity"/>
    <property type="evidence" value="ECO:0007669"/>
    <property type="project" value="InterPro"/>
</dbReference>
<feature type="transmembrane region" description="Helical" evidence="11">
    <location>
        <begin position="6"/>
        <end position="29"/>
    </location>
</feature>
<dbReference type="InterPro" id="IPR036034">
    <property type="entry name" value="PDZ_sf"/>
</dbReference>
<dbReference type="SMART" id="SM00228">
    <property type="entry name" value="PDZ"/>
    <property type="match status" value="2"/>
</dbReference>
<dbReference type="EMBL" id="APNK01000018">
    <property type="protein sequence ID" value="KEZ77044.1"/>
    <property type="molecule type" value="Genomic_DNA"/>
</dbReference>
<dbReference type="CDD" id="cd23081">
    <property type="entry name" value="cpPDZ_EcRseP-like"/>
    <property type="match status" value="1"/>
</dbReference>
<feature type="transmembrane region" description="Helical" evidence="11">
    <location>
        <begin position="377"/>
        <end position="402"/>
    </location>
</feature>
<evidence type="ECO:0000256" key="11">
    <source>
        <dbReference type="RuleBase" id="RU362031"/>
    </source>
</evidence>
<keyword evidence="6 11" id="KW-0378">Hydrolase</keyword>
<dbReference type="NCBIfam" id="TIGR00054">
    <property type="entry name" value="RIP metalloprotease RseP"/>
    <property type="match status" value="1"/>
</dbReference>
<evidence type="ECO:0000256" key="3">
    <source>
        <dbReference type="ARBA" id="ARBA00007931"/>
    </source>
</evidence>
<feature type="domain" description="PDZ" evidence="12">
    <location>
        <begin position="195"/>
        <end position="255"/>
    </location>
</feature>
<dbReference type="EC" id="3.4.24.-" evidence="11"/>
<keyword evidence="4 13" id="KW-0645">Protease</keyword>
<reference evidence="13 14" key="1">
    <citation type="submission" date="2013-03" db="EMBL/GenBank/DDBJ databases">
        <title>Salinisphaera hydrothermalis C41B8 Genome Sequencing.</title>
        <authorList>
            <person name="Li C."/>
            <person name="Lai Q."/>
            <person name="Shao Z."/>
        </authorList>
    </citation>
    <scope>NUCLEOTIDE SEQUENCE [LARGE SCALE GENOMIC DNA]</scope>
    <source>
        <strain evidence="13 14">C41B8</strain>
    </source>
</reference>
<evidence type="ECO:0000259" key="12">
    <source>
        <dbReference type="PROSITE" id="PS50106"/>
    </source>
</evidence>
<comment type="subcellular location">
    <subcellularLocation>
        <location evidence="2">Membrane</location>
        <topology evidence="2">Multi-pass membrane protein</topology>
    </subcellularLocation>
</comment>
<proteinExistence type="inferred from homology"/>
<evidence type="ECO:0000256" key="6">
    <source>
        <dbReference type="ARBA" id="ARBA00022801"/>
    </source>
</evidence>
<keyword evidence="10 11" id="KW-0472">Membrane</keyword>
<gene>
    <name evidence="13" type="ORF">C41B8_12030</name>
</gene>
<dbReference type="GO" id="GO:0016020">
    <property type="term" value="C:membrane"/>
    <property type="evidence" value="ECO:0007669"/>
    <property type="project" value="UniProtKB-SubCell"/>
</dbReference>
<comment type="caution">
    <text evidence="13">The sequence shown here is derived from an EMBL/GenBank/DDBJ whole genome shotgun (WGS) entry which is preliminary data.</text>
</comment>
<keyword evidence="5 11" id="KW-0812">Transmembrane</keyword>
<dbReference type="PANTHER" id="PTHR42837">
    <property type="entry name" value="REGULATOR OF SIGMA-E PROTEASE RSEP"/>
    <property type="match status" value="1"/>
</dbReference>
<dbReference type="STRING" id="1304275.C41B8_12030"/>
<evidence type="ECO:0000256" key="8">
    <source>
        <dbReference type="ARBA" id="ARBA00022989"/>
    </source>
</evidence>
<evidence type="ECO:0000256" key="9">
    <source>
        <dbReference type="ARBA" id="ARBA00023049"/>
    </source>
</evidence>
<dbReference type="InterPro" id="IPR008915">
    <property type="entry name" value="Peptidase_M50"/>
</dbReference>
<protein>
    <recommendedName>
        <fullName evidence="11">Zinc metalloprotease</fullName>
        <ecNumber evidence="11">3.4.24.-</ecNumber>
    </recommendedName>
</protein>
<dbReference type="GO" id="GO:0006508">
    <property type="term" value="P:proteolysis"/>
    <property type="evidence" value="ECO:0007669"/>
    <property type="project" value="UniProtKB-KW"/>
</dbReference>
<dbReference type="PANTHER" id="PTHR42837:SF2">
    <property type="entry name" value="MEMBRANE METALLOPROTEASE ARASP2, CHLOROPLASTIC-RELATED"/>
    <property type="match status" value="1"/>
</dbReference>
<comment type="cofactor">
    <cofactor evidence="1 11">
        <name>Zn(2+)</name>
        <dbReference type="ChEBI" id="CHEBI:29105"/>
    </cofactor>
</comment>
<dbReference type="AlphaFoldDB" id="A0A084IK10"/>
<dbReference type="PROSITE" id="PS50106">
    <property type="entry name" value="PDZ"/>
    <property type="match status" value="1"/>
</dbReference>
<comment type="similarity">
    <text evidence="3 11">Belongs to the peptidase M50B family.</text>
</comment>
<evidence type="ECO:0000256" key="7">
    <source>
        <dbReference type="ARBA" id="ARBA00022833"/>
    </source>
</evidence>
<evidence type="ECO:0000256" key="5">
    <source>
        <dbReference type="ARBA" id="ARBA00022692"/>
    </source>
</evidence>
<dbReference type="Gene3D" id="2.30.42.10">
    <property type="match status" value="2"/>
</dbReference>
<dbReference type="eggNOG" id="COG0750">
    <property type="taxonomic scope" value="Bacteria"/>
</dbReference>